<dbReference type="GO" id="GO:0062129">
    <property type="term" value="C:chitin-based extracellular matrix"/>
    <property type="evidence" value="ECO:0007669"/>
    <property type="project" value="TreeGrafter"/>
</dbReference>
<evidence type="ECO:0000256" key="4">
    <source>
        <dbReference type="SAM" id="SignalP"/>
    </source>
</evidence>
<dbReference type="PANTHER" id="PTHR10380:SF109">
    <property type="entry name" value="CUTICULAR PROTEIN 49AH"/>
    <property type="match status" value="1"/>
</dbReference>
<dbReference type="InterPro" id="IPR000618">
    <property type="entry name" value="Insect_cuticle"/>
</dbReference>
<dbReference type="EMBL" id="MW962829">
    <property type="protein sequence ID" value="QVD39595.1"/>
    <property type="molecule type" value="mRNA"/>
</dbReference>
<feature type="chain" id="PRO_5034779203" evidence="4">
    <location>
        <begin position="17"/>
        <end position="206"/>
    </location>
</feature>
<sequence length="206" mass="22758">MRILVVLAIVASCAVAQRGPLRGQPQPLPQYPEDDGAQPQPFSAPQPSPRAIGQPQPDQRPRDERYTTPIPIVRFDKEQSADGSYKTSYETGNNIVAEETGFLKNVGDKETEALVQHGSYSYTAPDGSLITITYTADEQGFRAEGSHIPTPPPVPEEIQKSLDLIYAGIKQQQEEEARNPKFQQNLADGALPEEPDNYPTPSRFRQ</sequence>
<reference evidence="5" key="1">
    <citation type="journal article" date="2021" name="J. Neurophysiol.">
        <title>Gene transcription changes in a locust model of noise-induced deafness.</title>
        <authorList>
            <person name="French A.S."/>
            <person name="Warren B."/>
        </authorList>
    </citation>
    <scope>NUCLEOTIDE SEQUENCE</scope>
</reference>
<feature type="region of interest" description="Disordered" evidence="3">
    <location>
        <begin position="18"/>
        <end position="86"/>
    </location>
</feature>
<proteinExistence type="evidence at transcript level"/>
<keyword evidence="1" id="KW-0193">Cuticle</keyword>
<feature type="signal peptide" evidence="4">
    <location>
        <begin position="1"/>
        <end position="16"/>
    </location>
</feature>
<organism evidence="5">
    <name type="scientific">Schistocerca gregaria</name>
    <name type="common">Desert locust</name>
    <name type="synonym">Gryllus gregarius</name>
    <dbReference type="NCBI Taxonomy" id="7010"/>
    <lineage>
        <taxon>Eukaryota</taxon>
        <taxon>Metazoa</taxon>
        <taxon>Ecdysozoa</taxon>
        <taxon>Arthropoda</taxon>
        <taxon>Hexapoda</taxon>
        <taxon>Insecta</taxon>
        <taxon>Pterygota</taxon>
        <taxon>Neoptera</taxon>
        <taxon>Polyneoptera</taxon>
        <taxon>Orthoptera</taxon>
        <taxon>Caelifera</taxon>
        <taxon>Acrididea</taxon>
        <taxon>Acridomorpha</taxon>
        <taxon>Acridoidea</taxon>
        <taxon>Acrididae</taxon>
        <taxon>Cyrtacanthacridinae</taxon>
        <taxon>Schistocerca</taxon>
    </lineage>
</organism>
<evidence type="ECO:0000256" key="3">
    <source>
        <dbReference type="SAM" id="MobiDB-lite"/>
    </source>
</evidence>
<dbReference type="InterPro" id="IPR031311">
    <property type="entry name" value="CHIT_BIND_RR_consensus"/>
</dbReference>
<dbReference type="Pfam" id="PF00379">
    <property type="entry name" value="Chitin_bind_4"/>
    <property type="match status" value="1"/>
</dbReference>
<name>A0A8E5NIJ4_SCHGR</name>
<keyword evidence="2" id="KW-0873">Pyrrolidone carboxylic acid</keyword>
<dbReference type="AlphaFoldDB" id="A0A8E5NIJ4"/>
<feature type="region of interest" description="Disordered" evidence="3">
    <location>
        <begin position="171"/>
        <end position="206"/>
    </location>
</feature>
<protein>
    <submittedName>
        <fullName evidence="5">Endocuticle structural glycoprotein SgAbd 8</fullName>
    </submittedName>
</protein>
<dbReference type="PANTHER" id="PTHR10380">
    <property type="entry name" value="CUTICLE PROTEIN"/>
    <property type="match status" value="1"/>
</dbReference>
<evidence type="ECO:0000256" key="1">
    <source>
        <dbReference type="ARBA" id="ARBA00022460"/>
    </source>
</evidence>
<accession>A0A8E5NIJ4</accession>
<evidence type="ECO:0000256" key="2">
    <source>
        <dbReference type="ARBA" id="ARBA00023283"/>
    </source>
</evidence>
<evidence type="ECO:0000313" key="5">
    <source>
        <dbReference type="EMBL" id="QVD39595.1"/>
    </source>
</evidence>
<dbReference type="OrthoDB" id="8182468at2759"/>
<dbReference type="InterPro" id="IPR050468">
    <property type="entry name" value="Cuticle_Struct_Prot"/>
</dbReference>
<dbReference type="GO" id="GO:0008010">
    <property type="term" value="F:structural constituent of chitin-based larval cuticle"/>
    <property type="evidence" value="ECO:0007669"/>
    <property type="project" value="TreeGrafter"/>
</dbReference>
<dbReference type="PROSITE" id="PS00233">
    <property type="entry name" value="CHIT_BIND_RR_1"/>
    <property type="match status" value="1"/>
</dbReference>
<dbReference type="PRINTS" id="PR00947">
    <property type="entry name" value="CUTICLE"/>
</dbReference>
<keyword evidence="4" id="KW-0732">Signal</keyword>